<dbReference type="AlphaFoldDB" id="A0A9J7APC3"/>
<dbReference type="GO" id="GO:0005737">
    <property type="term" value="C:cytoplasm"/>
    <property type="evidence" value="ECO:0007669"/>
    <property type="project" value="UniProtKB-SubCell"/>
</dbReference>
<dbReference type="Gene3D" id="2.40.50.140">
    <property type="entry name" value="Nucleic acid-binding proteins"/>
    <property type="match status" value="1"/>
</dbReference>
<evidence type="ECO:0000256" key="6">
    <source>
        <dbReference type="HAMAP-Rule" id="MF_00031"/>
    </source>
</evidence>
<dbReference type="Gene3D" id="1.10.150.20">
    <property type="entry name" value="5' to 3' exonuclease, C-terminal subdomain"/>
    <property type="match status" value="1"/>
</dbReference>
<dbReference type="KEGG" id="naci:NUH88_15310"/>
<protein>
    <recommendedName>
        <fullName evidence="6">Holliday junction branch migration complex subunit RuvA</fullName>
    </recommendedName>
</protein>
<dbReference type="SUPFAM" id="SSF46929">
    <property type="entry name" value="DNA helicase RuvA subunit, C-terminal domain"/>
    <property type="match status" value="1"/>
</dbReference>
<evidence type="ECO:0000256" key="4">
    <source>
        <dbReference type="ARBA" id="ARBA00023172"/>
    </source>
</evidence>
<evidence type="ECO:0000256" key="2">
    <source>
        <dbReference type="ARBA" id="ARBA00022763"/>
    </source>
</evidence>
<dbReference type="RefSeq" id="WP_257767272.1">
    <property type="nucleotide sequence ID" value="NZ_CP102480.1"/>
</dbReference>
<dbReference type="GO" id="GO:0048476">
    <property type="term" value="C:Holliday junction resolvase complex"/>
    <property type="evidence" value="ECO:0007669"/>
    <property type="project" value="UniProtKB-UniRule"/>
</dbReference>
<dbReference type="NCBIfam" id="TIGR00084">
    <property type="entry name" value="ruvA"/>
    <property type="match status" value="1"/>
</dbReference>
<feature type="region of interest" description="Domain I" evidence="6">
    <location>
        <begin position="1"/>
        <end position="64"/>
    </location>
</feature>
<evidence type="ECO:0000256" key="1">
    <source>
        <dbReference type="ARBA" id="ARBA00022490"/>
    </source>
</evidence>
<keyword evidence="4 6" id="KW-0233">DNA recombination</keyword>
<dbReference type="SMART" id="SM00278">
    <property type="entry name" value="HhH1"/>
    <property type="match status" value="2"/>
</dbReference>
<evidence type="ECO:0000256" key="3">
    <source>
        <dbReference type="ARBA" id="ARBA00023125"/>
    </source>
</evidence>
<evidence type="ECO:0000259" key="7">
    <source>
        <dbReference type="SMART" id="SM00278"/>
    </source>
</evidence>
<dbReference type="InterPro" id="IPR012340">
    <property type="entry name" value="NA-bd_OB-fold"/>
</dbReference>
<dbReference type="InterPro" id="IPR003583">
    <property type="entry name" value="Hlx-hairpin-Hlx_DNA-bd_motif"/>
</dbReference>
<comment type="function">
    <text evidence="6">The RuvA-RuvB-RuvC complex processes Holliday junction (HJ) DNA during genetic recombination and DNA repair, while the RuvA-RuvB complex plays an important role in the rescue of blocked DNA replication forks via replication fork reversal (RFR). RuvA specifically binds to HJ cruciform DNA, conferring on it an open structure. The RuvB hexamer acts as an ATP-dependent pump, pulling dsDNA into and through the RuvAB complex. HJ branch migration allows RuvC to scan DNA until it finds its consensus sequence, where it cleaves and resolves the cruciform DNA.</text>
</comment>
<comment type="similarity">
    <text evidence="6">Belongs to the RuvA family.</text>
</comment>
<keyword evidence="3 6" id="KW-0238">DNA-binding</keyword>
<dbReference type="Gene3D" id="1.10.8.10">
    <property type="entry name" value="DNA helicase RuvA subunit, C-terminal domain"/>
    <property type="match status" value="1"/>
</dbReference>
<gene>
    <name evidence="6 8" type="primary">ruvA</name>
    <name evidence="8" type="ORF">NUH88_15310</name>
</gene>
<comment type="subunit">
    <text evidence="6">Homotetramer. Forms an RuvA(8)-RuvB(12)-Holliday junction (HJ) complex. HJ DNA is sandwiched between 2 RuvA tetramers; dsDNA enters through RuvA and exits via RuvB. An RuvB hexamer assembles on each DNA strand where it exits the tetramer. Each RuvB hexamer is contacted by two RuvA subunits (via domain III) on 2 adjacent RuvB subunits; this complex drives branch migration. In the full resolvosome a probable DNA-RuvA(4)-RuvB(12)-RuvC(2) complex forms which resolves the HJ.</text>
</comment>
<dbReference type="Pfam" id="PF07499">
    <property type="entry name" value="RuvA_C"/>
    <property type="match status" value="1"/>
</dbReference>
<dbReference type="InterPro" id="IPR013849">
    <property type="entry name" value="DNA_helicase_Holl-junc_RuvA_I"/>
</dbReference>
<dbReference type="InterPro" id="IPR036267">
    <property type="entry name" value="RuvA_C_sf"/>
</dbReference>
<dbReference type="GO" id="GO:0005524">
    <property type="term" value="F:ATP binding"/>
    <property type="evidence" value="ECO:0007669"/>
    <property type="project" value="InterPro"/>
</dbReference>
<dbReference type="Pfam" id="PF14520">
    <property type="entry name" value="HHH_5"/>
    <property type="match status" value="1"/>
</dbReference>
<dbReference type="GO" id="GO:0006281">
    <property type="term" value="P:DNA repair"/>
    <property type="evidence" value="ECO:0007669"/>
    <property type="project" value="UniProtKB-UniRule"/>
</dbReference>
<dbReference type="InterPro" id="IPR000085">
    <property type="entry name" value="RuvA"/>
</dbReference>
<dbReference type="HAMAP" id="MF_00031">
    <property type="entry name" value="DNA_HJ_migration_RuvA"/>
    <property type="match status" value="1"/>
</dbReference>
<feature type="domain" description="Helix-hairpin-helix DNA-binding motif class 1" evidence="7">
    <location>
        <begin position="73"/>
        <end position="92"/>
    </location>
</feature>
<dbReference type="InterPro" id="IPR010994">
    <property type="entry name" value="RuvA_2-like"/>
</dbReference>
<dbReference type="InterPro" id="IPR011114">
    <property type="entry name" value="RuvA_C"/>
</dbReference>
<feature type="domain" description="Helix-hairpin-helix DNA-binding motif class 1" evidence="7">
    <location>
        <begin position="108"/>
        <end position="127"/>
    </location>
</feature>
<keyword evidence="9" id="KW-1185">Reference proteome</keyword>
<dbReference type="Proteomes" id="UP001060336">
    <property type="component" value="Chromosome"/>
</dbReference>
<dbReference type="CDD" id="cd14332">
    <property type="entry name" value="UBA_RuvA_C"/>
    <property type="match status" value="1"/>
</dbReference>
<sequence>MIAKLRGILDSFGDGSAVIDVAGVGYLIFASSRTLAKLGDRGGEVSVHVETHVREDHIHLYGFADKGEQDCFKLLQTVQGVGAKAALSILSALSPDEIIRAVAAGDAKMLTRADGVGPKLAGRIVNELKDKAVNVSLGADIAATAPAGKGAAPANESAAVADAISALVNLGYDRSVAYGAVHAAAKSAGADAGLDQLITGGLKELAS</sequence>
<dbReference type="EMBL" id="CP102480">
    <property type="protein sequence ID" value="UUX48770.1"/>
    <property type="molecule type" value="Genomic_DNA"/>
</dbReference>
<keyword evidence="2 6" id="KW-0227">DNA damage</keyword>
<evidence type="ECO:0000256" key="5">
    <source>
        <dbReference type="ARBA" id="ARBA00023204"/>
    </source>
</evidence>
<keyword evidence="5 6" id="KW-0234">DNA repair</keyword>
<dbReference type="GO" id="GO:0000400">
    <property type="term" value="F:four-way junction DNA binding"/>
    <property type="evidence" value="ECO:0007669"/>
    <property type="project" value="UniProtKB-UniRule"/>
</dbReference>
<organism evidence="8 9">
    <name type="scientific">Nisaea acidiphila</name>
    <dbReference type="NCBI Taxonomy" id="1862145"/>
    <lineage>
        <taxon>Bacteria</taxon>
        <taxon>Pseudomonadati</taxon>
        <taxon>Pseudomonadota</taxon>
        <taxon>Alphaproteobacteria</taxon>
        <taxon>Rhodospirillales</taxon>
        <taxon>Thalassobaculaceae</taxon>
        <taxon>Nisaea</taxon>
    </lineage>
</organism>
<name>A0A9J7APC3_9PROT</name>
<dbReference type="GO" id="GO:0009379">
    <property type="term" value="C:Holliday junction helicase complex"/>
    <property type="evidence" value="ECO:0007669"/>
    <property type="project" value="InterPro"/>
</dbReference>
<evidence type="ECO:0000313" key="8">
    <source>
        <dbReference type="EMBL" id="UUX48770.1"/>
    </source>
</evidence>
<keyword evidence="1 6" id="KW-0963">Cytoplasm</keyword>
<evidence type="ECO:0000313" key="9">
    <source>
        <dbReference type="Proteomes" id="UP001060336"/>
    </source>
</evidence>
<comment type="domain">
    <text evidence="6">Has three domains with a flexible linker between the domains II and III and assumes an 'L' shape. Domain III is highly mobile and contacts RuvB.</text>
</comment>
<feature type="region of interest" description="Domain III" evidence="6">
    <location>
        <begin position="155"/>
        <end position="207"/>
    </location>
</feature>
<dbReference type="SUPFAM" id="SSF47781">
    <property type="entry name" value="RuvA domain 2-like"/>
    <property type="match status" value="1"/>
</dbReference>
<dbReference type="GO" id="GO:0009378">
    <property type="term" value="F:four-way junction helicase activity"/>
    <property type="evidence" value="ECO:0007669"/>
    <property type="project" value="InterPro"/>
</dbReference>
<dbReference type="Pfam" id="PF01330">
    <property type="entry name" value="RuvA_N"/>
    <property type="match status" value="1"/>
</dbReference>
<proteinExistence type="inferred from homology"/>
<dbReference type="GO" id="GO:0006310">
    <property type="term" value="P:DNA recombination"/>
    <property type="evidence" value="ECO:0007669"/>
    <property type="project" value="UniProtKB-UniRule"/>
</dbReference>
<reference evidence="8" key="1">
    <citation type="submission" date="2022-08" db="EMBL/GenBank/DDBJ databases">
        <title>Nisaea acidiphila sp. nov., isolated from a marine algal debris and emended description of the genus Nisaea Urios et al. 2008.</title>
        <authorList>
            <person name="Kwon K."/>
        </authorList>
    </citation>
    <scope>NUCLEOTIDE SEQUENCE</scope>
    <source>
        <strain evidence="8">MEBiC11861</strain>
    </source>
</reference>
<comment type="caution">
    <text evidence="6">Lacks conserved residue(s) required for the propagation of feature annotation.</text>
</comment>
<comment type="subcellular location">
    <subcellularLocation>
        <location evidence="6">Cytoplasm</location>
    </subcellularLocation>
</comment>
<accession>A0A9J7APC3</accession>
<dbReference type="SUPFAM" id="SSF50249">
    <property type="entry name" value="Nucleic acid-binding proteins"/>
    <property type="match status" value="1"/>
</dbReference>